<organism evidence="1 2">
    <name type="scientific">Armillaria tabescens</name>
    <name type="common">Ringless honey mushroom</name>
    <name type="synonym">Agaricus tabescens</name>
    <dbReference type="NCBI Taxonomy" id="1929756"/>
    <lineage>
        <taxon>Eukaryota</taxon>
        <taxon>Fungi</taxon>
        <taxon>Dikarya</taxon>
        <taxon>Basidiomycota</taxon>
        <taxon>Agaricomycotina</taxon>
        <taxon>Agaricomycetes</taxon>
        <taxon>Agaricomycetidae</taxon>
        <taxon>Agaricales</taxon>
        <taxon>Marasmiineae</taxon>
        <taxon>Physalacriaceae</taxon>
        <taxon>Desarmillaria</taxon>
    </lineage>
</organism>
<gene>
    <name evidence="1" type="ORF">EV420DRAFT_1022793</name>
</gene>
<dbReference type="EMBL" id="JAUEPS010000057">
    <property type="protein sequence ID" value="KAK0443691.1"/>
    <property type="molecule type" value="Genomic_DNA"/>
</dbReference>
<dbReference type="Proteomes" id="UP001175211">
    <property type="component" value="Unassembled WGS sequence"/>
</dbReference>
<dbReference type="AlphaFoldDB" id="A0AA39JJ20"/>
<dbReference type="GeneID" id="85348908"/>
<proteinExistence type="predicted"/>
<protein>
    <submittedName>
        <fullName evidence="1">Uncharacterized protein</fullName>
    </submittedName>
</protein>
<dbReference type="RefSeq" id="XP_060324816.1">
    <property type="nucleotide sequence ID" value="XM_060465360.1"/>
</dbReference>
<name>A0AA39JJ20_ARMTA</name>
<evidence type="ECO:0000313" key="2">
    <source>
        <dbReference type="Proteomes" id="UP001175211"/>
    </source>
</evidence>
<sequence>MPLSPDPAWGDVELFWIWHYTFLQDNGYQLRPKFHPDWKTDWKTEDDMLWSEESLIYSKLSIVDATRINDGKLVTLKKVPRTKFPYEVDLAVFLTFTPLSDDPNHCVPVYKVLQSSYEPDV</sequence>
<evidence type="ECO:0000313" key="1">
    <source>
        <dbReference type="EMBL" id="KAK0443691.1"/>
    </source>
</evidence>
<comment type="caution">
    <text evidence="1">The sequence shown here is derived from an EMBL/GenBank/DDBJ whole genome shotgun (WGS) entry which is preliminary data.</text>
</comment>
<reference evidence="1" key="1">
    <citation type="submission" date="2023-06" db="EMBL/GenBank/DDBJ databases">
        <authorList>
            <consortium name="Lawrence Berkeley National Laboratory"/>
            <person name="Ahrendt S."/>
            <person name="Sahu N."/>
            <person name="Indic B."/>
            <person name="Wong-Bajracharya J."/>
            <person name="Merenyi Z."/>
            <person name="Ke H.-M."/>
            <person name="Monk M."/>
            <person name="Kocsube S."/>
            <person name="Drula E."/>
            <person name="Lipzen A."/>
            <person name="Balint B."/>
            <person name="Henrissat B."/>
            <person name="Andreopoulos B."/>
            <person name="Martin F.M."/>
            <person name="Harder C.B."/>
            <person name="Rigling D."/>
            <person name="Ford K.L."/>
            <person name="Foster G.D."/>
            <person name="Pangilinan J."/>
            <person name="Papanicolaou A."/>
            <person name="Barry K."/>
            <person name="LaButti K."/>
            <person name="Viragh M."/>
            <person name="Koriabine M."/>
            <person name="Yan M."/>
            <person name="Riley R."/>
            <person name="Champramary S."/>
            <person name="Plett K.L."/>
            <person name="Tsai I.J."/>
            <person name="Slot J."/>
            <person name="Sipos G."/>
            <person name="Plett J."/>
            <person name="Nagy L.G."/>
            <person name="Grigoriev I.V."/>
        </authorList>
    </citation>
    <scope>NUCLEOTIDE SEQUENCE</scope>
    <source>
        <strain evidence="1">CCBAS 213</strain>
    </source>
</reference>
<keyword evidence="2" id="KW-1185">Reference proteome</keyword>
<accession>A0AA39JJ20</accession>